<dbReference type="PROSITE" id="PS00028">
    <property type="entry name" value="ZINC_FINGER_C2H2_1"/>
    <property type="match status" value="1"/>
</dbReference>
<dbReference type="PANTHER" id="PTHR33845">
    <property type="entry name" value="C2H2-TYPE DOMAIN-CONTAINING PROTEIN"/>
    <property type="match status" value="1"/>
</dbReference>
<dbReference type="EMBL" id="UYJE01008679">
    <property type="protein sequence ID" value="VDI66137.1"/>
    <property type="molecule type" value="Genomic_DNA"/>
</dbReference>
<dbReference type="AlphaFoldDB" id="A0A8B6GMP8"/>
<organism evidence="2 3">
    <name type="scientific">Mytilus galloprovincialis</name>
    <name type="common">Mediterranean mussel</name>
    <dbReference type="NCBI Taxonomy" id="29158"/>
    <lineage>
        <taxon>Eukaryota</taxon>
        <taxon>Metazoa</taxon>
        <taxon>Spiralia</taxon>
        <taxon>Lophotrochozoa</taxon>
        <taxon>Mollusca</taxon>
        <taxon>Bivalvia</taxon>
        <taxon>Autobranchia</taxon>
        <taxon>Pteriomorphia</taxon>
        <taxon>Mytilida</taxon>
        <taxon>Mytiloidea</taxon>
        <taxon>Mytilidae</taxon>
        <taxon>Mytilinae</taxon>
        <taxon>Mytilus</taxon>
    </lineage>
</organism>
<evidence type="ECO:0000313" key="3">
    <source>
        <dbReference type="Proteomes" id="UP000596742"/>
    </source>
</evidence>
<dbReference type="PANTHER" id="PTHR33845:SF1">
    <property type="entry name" value="C2H2-TYPE DOMAIN-CONTAINING PROTEIN"/>
    <property type="match status" value="1"/>
</dbReference>
<evidence type="ECO:0000313" key="2">
    <source>
        <dbReference type="EMBL" id="VDI66137.1"/>
    </source>
</evidence>
<dbReference type="InterPro" id="IPR013087">
    <property type="entry name" value="Znf_C2H2_type"/>
</dbReference>
<keyword evidence="3" id="KW-1185">Reference proteome</keyword>
<proteinExistence type="predicted"/>
<gene>
    <name evidence="2" type="ORF">MGAL_10B072378</name>
</gene>
<feature type="domain" description="C2H2-type" evidence="1">
    <location>
        <begin position="72"/>
        <end position="96"/>
    </location>
</feature>
<accession>A0A8B6GMP8</accession>
<reference evidence="2" key="1">
    <citation type="submission" date="2018-11" db="EMBL/GenBank/DDBJ databases">
        <authorList>
            <person name="Alioto T."/>
            <person name="Alioto T."/>
        </authorList>
    </citation>
    <scope>NUCLEOTIDE SEQUENCE</scope>
</reference>
<name>A0A8B6GMP8_MYTGA</name>
<protein>
    <recommendedName>
        <fullName evidence="1">C2H2-type domain-containing protein</fullName>
    </recommendedName>
</protein>
<sequence length="253" mass="28414">MGFGKQQENESGCVVISEFDLPVNVTGKIKTPKTVPAVNLHEGPETEIENDEDSSRLSPCHSESSDEMLFYCTVVGCVKRFATLNGLENHLLIGKHFLQLQRETTYDKIRHQWARLCNEVVLTTKNKSTSTDGNEKEFSTSNMGWALKKGRRISRFPESVKNFLLAKFEEGNRTGKKCNPAAVAEKMKKMKNSNGEKMFQINHWLNAGQITSYFSRLCSKGIPNPLVKTELDDEDLIAALIAIDEETVIANIQ</sequence>
<dbReference type="Proteomes" id="UP000596742">
    <property type="component" value="Unassembled WGS sequence"/>
</dbReference>
<dbReference type="OrthoDB" id="5959495at2759"/>
<evidence type="ECO:0000259" key="1">
    <source>
        <dbReference type="PROSITE" id="PS00028"/>
    </source>
</evidence>
<comment type="caution">
    <text evidence="2">The sequence shown here is derived from an EMBL/GenBank/DDBJ whole genome shotgun (WGS) entry which is preliminary data.</text>
</comment>